<dbReference type="AlphaFoldDB" id="A0A291H1P3"/>
<dbReference type="OrthoDB" id="256906at2"/>
<dbReference type="Pfam" id="PF01261">
    <property type="entry name" value="AP_endonuc_2"/>
    <property type="match status" value="1"/>
</dbReference>
<dbReference type="RefSeq" id="WP_096800857.1">
    <property type="nucleotide sequence ID" value="NZ_CP023564.1"/>
</dbReference>
<dbReference type="Gene3D" id="3.20.20.150">
    <property type="entry name" value="Divalent-metal-dependent TIM barrel enzymes"/>
    <property type="match status" value="1"/>
</dbReference>
<organism evidence="3 4">
    <name type="scientific">Brachybacterium ginsengisoli</name>
    <dbReference type="NCBI Taxonomy" id="1331682"/>
    <lineage>
        <taxon>Bacteria</taxon>
        <taxon>Bacillati</taxon>
        <taxon>Actinomycetota</taxon>
        <taxon>Actinomycetes</taxon>
        <taxon>Micrococcales</taxon>
        <taxon>Dermabacteraceae</taxon>
        <taxon>Brachybacterium</taxon>
    </lineage>
</organism>
<keyword evidence="1" id="KW-0119">Carbohydrate metabolism</keyword>
<dbReference type="SUPFAM" id="SSF51658">
    <property type="entry name" value="Xylose isomerase-like"/>
    <property type="match status" value="1"/>
</dbReference>
<feature type="domain" description="Xylose isomerase-like TIM barrel" evidence="2">
    <location>
        <begin position="59"/>
        <end position="272"/>
    </location>
</feature>
<dbReference type="Proteomes" id="UP000217889">
    <property type="component" value="Chromosome"/>
</dbReference>
<sequence>MTTDITFGFSSYSFHSKLSTGEMSLPQVIDWIAASEGEHLELASLADDADSPIPNIASDPAYVDQIRDHAAAAGVPLTSLAIGADLSTGDPAQVARVKEYVDLAERLGITRMRHDVVGHSGHEGDDTPLFEQVLPNIVAASKEIAQYAATKGITTSLENHGFFVQAADRVRRIIHAVDEPNFRTTLDVGNFVCVDEDPAVSVPQNLPYAMVVHFKDFYIRPADAAPGEGWFRSRGGKHLRGAVVGNGDIDLRAVARAIRDSDFAGYAAIEFEGWEDCLLGCERGIAHAKSLFA</sequence>
<dbReference type="InterPro" id="IPR050312">
    <property type="entry name" value="IolE/XylAMocC-like"/>
</dbReference>
<evidence type="ECO:0000256" key="1">
    <source>
        <dbReference type="ARBA" id="ARBA00023277"/>
    </source>
</evidence>
<gene>
    <name evidence="3" type="ORF">CFK41_17645</name>
</gene>
<accession>A0A291H1P3</accession>
<proteinExistence type="predicted"/>
<keyword evidence="4" id="KW-1185">Reference proteome</keyword>
<dbReference type="InterPro" id="IPR013022">
    <property type="entry name" value="Xyl_isomerase-like_TIM-brl"/>
</dbReference>
<protein>
    <submittedName>
        <fullName evidence="3">Sugar phosphate isomerase</fullName>
    </submittedName>
</protein>
<dbReference type="GO" id="GO:0016853">
    <property type="term" value="F:isomerase activity"/>
    <property type="evidence" value="ECO:0007669"/>
    <property type="project" value="UniProtKB-KW"/>
</dbReference>
<keyword evidence="3" id="KW-0413">Isomerase</keyword>
<dbReference type="PANTHER" id="PTHR12110">
    <property type="entry name" value="HYDROXYPYRUVATE ISOMERASE"/>
    <property type="match status" value="1"/>
</dbReference>
<dbReference type="EMBL" id="CP023564">
    <property type="protein sequence ID" value="ATG56398.1"/>
    <property type="molecule type" value="Genomic_DNA"/>
</dbReference>
<dbReference type="KEGG" id="bgg:CFK41_17645"/>
<reference evidence="3 4" key="1">
    <citation type="journal article" date="2014" name="Int. J. Syst. Evol. Microbiol.">
        <title>Brachybacterium ginsengisoli sp. nov., isolated from soil of a ginseng field.</title>
        <authorList>
            <person name="Hoang V.A."/>
            <person name="Kim Y.J."/>
            <person name="Nguyen N.L."/>
            <person name="Yang D.C."/>
        </authorList>
    </citation>
    <scope>NUCLEOTIDE SEQUENCE [LARGE SCALE GENOMIC DNA]</scope>
    <source>
        <strain evidence="3 4">DCY80</strain>
    </source>
</reference>
<name>A0A291H1P3_9MICO</name>
<dbReference type="PANTHER" id="PTHR12110:SF53">
    <property type="entry name" value="BLR5974 PROTEIN"/>
    <property type="match status" value="1"/>
</dbReference>
<evidence type="ECO:0000313" key="4">
    <source>
        <dbReference type="Proteomes" id="UP000217889"/>
    </source>
</evidence>
<evidence type="ECO:0000259" key="2">
    <source>
        <dbReference type="Pfam" id="PF01261"/>
    </source>
</evidence>
<evidence type="ECO:0000313" key="3">
    <source>
        <dbReference type="EMBL" id="ATG56398.1"/>
    </source>
</evidence>
<dbReference type="InterPro" id="IPR036237">
    <property type="entry name" value="Xyl_isomerase-like_sf"/>
</dbReference>